<reference evidence="1 2" key="1">
    <citation type="submission" date="2020-02" db="EMBL/GenBank/DDBJ databases">
        <authorList>
            <person name="Ferguson B K."/>
        </authorList>
    </citation>
    <scope>NUCLEOTIDE SEQUENCE [LARGE SCALE GENOMIC DNA]</scope>
</reference>
<dbReference type="AlphaFoldDB" id="A0A6H5I310"/>
<organism evidence="1 2">
    <name type="scientific">Trichogramma brassicae</name>
    <dbReference type="NCBI Taxonomy" id="86971"/>
    <lineage>
        <taxon>Eukaryota</taxon>
        <taxon>Metazoa</taxon>
        <taxon>Ecdysozoa</taxon>
        <taxon>Arthropoda</taxon>
        <taxon>Hexapoda</taxon>
        <taxon>Insecta</taxon>
        <taxon>Pterygota</taxon>
        <taxon>Neoptera</taxon>
        <taxon>Endopterygota</taxon>
        <taxon>Hymenoptera</taxon>
        <taxon>Apocrita</taxon>
        <taxon>Proctotrupomorpha</taxon>
        <taxon>Chalcidoidea</taxon>
        <taxon>Trichogrammatidae</taxon>
        <taxon>Trichogramma</taxon>
    </lineage>
</organism>
<evidence type="ECO:0000313" key="2">
    <source>
        <dbReference type="Proteomes" id="UP000479190"/>
    </source>
</evidence>
<proteinExistence type="predicted"/>
<dbReference type="Gene3D" id="3.30.420.10">
    <property type="entry name" value="Ribonuclease H-like superfamily/Ribonuclease H"/>
    <property type="match status" value="1"/>
</dbReference>
<dbReference type="PANTHER" id="PTHR47326">
    <property type="entry name" value="TRANSPOSABLE ELEMENT TC3 TRANSPOSASE-LIKE PROTEIN"/>
    <property type="match status" value="1"/>
</dbReference>
<evidence type="ECO:0008006" key="3">
    <source>
        <dbReference type="Google" id="ProtNLM"/>
    </source>
</evidence>
<evidence type="ECO:0000313" key="1">
    <source>
        <dbReference type="EMBL" id="CAB0030949.1"/>
    </source>
</evidence>
<accession>A0A6H5I310</accession>
<dbReference type="EMBL" id="CADCXV010000588">
    <property type="protein sequence ID" value="CAB0030949.1"/>
    <property type="molecule type" value="Genomic_DNA"/>
</dbReference>
<gene>
    <name evidence="1" type="ORF">TBRA_LOCUS2932</name>
</gene>
<dbReference type="GO" id="GO:0003676">
    <property type="term" value="F:nucleic acid binding"/>
    <property type="evidence" value="ECO:0007669"/>
    <property type="project" value="InterPro"/>
</dbReference>
<dbReference type="PANTHER" id="PTHR47326:SF1">
    <property type="entry name" value="HTH PSQ-TYPE DOMAIN-CONTAINING PROTEIN"/>
    <property type="match status" value="1"/>
</dbReference>
<sequence>MTWIGIIGEEFIGPYFFEVNITGRLYAGFLRRIALPRLREVNPDAWWQQDGSPVHGSRKSRANLNSLFPNRWIGRGGPIPWPAKSPDLTVCDYGLWADLKRRVHKRGPPANVEELTRFIEKECRQYPRESIRRATSSMKRRMTLCLRENGGHYQQFLKTRRERDKN</sequence>
<keyword evidence="2" id="KW-1185">Reference proteome</keyword>
<dbReference type="OrthoDB" id="9986793at2759"/>
<dbReference type="InterPro" id="IPR036397">
    <property type="entry name" value="RNaseH_sf"/>
</dbReference>
<dbReference type="Proteomes" id="UP000479190">
    <property type="component" value="Unassembled WGS sequence"/>
</dbReference>
<protein>
    <recommendedName>
        <fullName evidence="3">Tc1-like transposase DDE domain-containing protein</fullName>
    </recommendedName>
</protein>
<name>A0A6H5I310_9HYME</name>